<dbReference type="RefSeq" id="WP_127739822.1">
    <property type="nucleotide sequence ID" value="NZ_CAJCKN010000038.1"/>
</dbReference>
<name>A0A3S2TSG1_9BACI</name>
<dbReference type="Gene3D" id="3.40.50.300">
    <property type="entry name" value="P-loop containing nucleotide triphosphate hydrolases"/>
    <property type="match status" value="1"/>
</dbReference>
<feature type="domain" description="ABC transmembrane type-1" evidence="9">
    <location>
        <begin position="16"/>
        <end position="300"/>
    </location>
</feature>
<protein>
    <submittedName>
        <fullName evidence="10">Thiol reductant ABC exporter subunit CydD</fullName>
    </submittedName>
</protein>
<dbReference type="SMART" id="SM00382">
    <property type="entry name" value="AAA"/>
    <property type="match status" value="1"/>
</dbReference>
<accession>A0A3S2TSG1</accession>
<evidence type="ECO:0000256" key="2">
    <source>
        <dbReference type="ARBA" id="ARBA00022692"/>
    </source>
</evidence>
<dbReference type="InterPro" id="IPR014216">
    <property type="entry name" value="ABC_transptr_CydD"/>
</dbReference>
<keyword evidence="2 7" id="KW-0812">Transmembrane</keyword>
<dbReference type="EMBL" id="RZTZ01000009">
    <property type="protein sequence ID" value="RVT59427.1"/>
    <property type="molecule type" value="Genomic_DNA"/>
</dbReference>
<keyword evidence="3" id="KW-0547">Nucleotide-binding</keyword>
<dbReference type="InterPro" id="IPR027417">
    <property type="entry name" value="P-loop_NTPase"/>
</dbReference>
<sequence length="577" mass="64047">MQKLKQTIWLYKKRIFLLMGLTLILGIAVITQAFAMTNIVDGVFLNHQTFSAVIPWLILLLFILLIRSSSDYLSKRIGVSIASDVKNATRKELLTKYAGSSIQLAEKGQTGKKVSMLLDGVDEMDSFYSQFIPQVMQSTFVPILVLIIIFTQHINSGLILLVSAPFIPIYMIIIGIKTQKKSEEKLEKLASFSGNFLDALKGLVTLKLFDQTKRQKDELEKSSLSFRDTTLDILKIAFTQSFALELISMLSIGIVALELAIQMIIYENMSFFTAFLILILVPEFFTSLKELGTTFHNGRASMGATKKVLEEFEEQENLLLWGKEELPKQDVPPTILLDQVGYTYPVGDFQLKPVTATFLPKQKIAIVGASGTGKSTLLNILAGMITPDHGSVKINSRELTSYTEASWLNQISYISQHPYIFSGTIAENISMGITDKVEETAIEEAARLAGLLPLIKSLEKGFQTEIGEAGRGLSSGEKQRVSIARAFLKKPNIVLLDEPTRGLDLATESILQQSIEMLSEKATVITVAHRLHTIKNADQILYLENGQLQATGSHEYLVENIPAYKKIVTIQKGGAKQ</sequence>
<evidence type="ECO:0000256" key="1">
    <source>
        <dbReference type="ARBA" id="ARBA00004651"/>
    </source>
</evidence>
<proteinExistence type="predicted"/>
<dbReference type="PANTHER" id="PTHR24221:SF614">
    <property type="entry name" value="GLUTATHIONE_L-CYSTEINE TRANSPORT SYSTEM ATP-BINDING_PERMEASE PROTEIN CYDC"/>
    <property type="match status" value="1"/>
</dbReference>
<dbReference type="PROSITE" id="PS00211">
    <property type="entry name" value="ABC_TRANSPORTER_1"/>
    <property type="match status" value="1"/>
</dbReference>
<evidence type="ECO:0000313" key="10">
    <source>
        <dbReference type="EMBL" id="RVT59427.1"/>
    </source>
</evidence>
<dbReference type="GO" id="GO:0005886">
    <property type="term" value="C:plasma membrane"/>
    <property type="evidence" value="ECO:0007669"/>
    <property type="project" value="UniProtKB-SubCell"/>
</dbReference>
<keyword evidence="6 7" id="KW-0472">Membrane</keyword>
<feature type="domain" description="ABC transporter" evidence="8">
    <location>
        <begin position="335"/>
        <end position="570"/>
    </location>
</feature>
<evidence type="ECO:0000256" key="7">
    <source>
        <dbReference type="SAM" id="Phobius"/>
    </source>
</evidence>
<feature type="transmembrane region" description="Helical" evidence="7">
    <location>
        <begin position="271"/>
        <end position="288"/>
    </location>
</feature>
<dbReference type="SUPFAM" id="SSF90123">
    <property type="entry name" value="ABC transporter transmembrane region"/>
    <property type="match status" value="1"/>
</dbReference>
<dbReference type="GO" id="GO:0140359">
    <property type="term" value="F:ABC-type transporter activity"/>
    <property type="evidence" value="ECO:0007669"/>
    <property type="project" value="InterPro"/>
</dbReference>
<dbReference type="Gene3D" id="1.20.1560.10">
    <property type="entry name" value="ABC transporter type 1, transmembrane domain"/>
    <property type="match status" value="1"/>
</dbReference>
<evidence type="ECO:0000259" key="9">
    <source>
        <dbReference type="PROSITE" id="PS50929"/>
    </source>
</evidence>
<reference evidence="10 11" key="1">
    <citation type="submission" date="2019-01" db="EMBL/GenBank/DDBJ databases">
        <title>Bacillus sp. M5HDSG1-1, whole genome shotgun sequence.</title>
        <authorList>
            <person name="Tuo L."/>
        </authorList>
    </citation>
    <scope>NUCLEOTIDE SEQUENCE [LARGE SCALE GENOMIC DNA]</scope>
    <source>
        <strain evidence="10 11">M5HDSG1-1</strain>
    </source>
</reference>
<dbReference type="Proteomes" id="UP000288024">
    <property type="component" value="Unassembled WGS sequence"/>
</dbReference>
<dbReference type="GO" id="GO:0034040">
    <property type="term" value="F:ATPase-coupled lipid transmembrane transporter activity"/>
    <property type="evidence" value="ECO:0007669"/>
    <property type="project" value="TreeGrafter"/>
</dbReference>
<evidence type="ECO:0000256" key="3">
    <source>
        <dbReference type="ARBA" id="ARBA00022741"/>
    </source>
</evidence>
<dbReference type="PROSITE" id="PS50929">
    <property type="entry name" value="ABC_TM1F"/>
    <property type="match status" value="1"/>
</dbReference>
<dbReference type="NCBIfam" id="TIGR02857">
    <property type="entry name" value="CydD"/>
    <property type="match status" value="1"/>
</dbReference>
<dbReference type="GeneID" id="87619636"/>
<feature type="transmembrane region" description="Helical" evidence="7">
    <location>
        <begin position="45"/>
        <end position="66"/>
    </location>
</feature>
<feature type="transmembrane region" description="Helical" evidence="7">
    <location>
        <begin position="242"/>
        <end position="265"/>
    </location>
</feature>
<comment type="caution">
    <text evidence="10">The sequence shown here is derived from an EMBL/GenBank/DDBJ whole genome shotgun (WGS) entry which is preliminary data.</text>
</comment>
<evidence type="ECO:0000259" key="8">
    <source>
        <dbReference type="PROSITE" id="PS50893"/>
    </source>
</evidence>
<dbReference type="InterPro" id="IPR003439">
    <property type="entry name" value="ABC_transporter-like_ATP-bd"/>
</dbReference>
<gene>
    <name evidence="10" type="primary">cydD</name>
    <name evidence="10" type="ORF">EM808_19195</name>
</gene>
<feature type="transmembrane region" description="Helical" evidence="7">
    <location>
        <begin position="157"/>
        <end position="176"/>
    </location>
</feature>
<dbReference type="SUPFAM" id="SSF52540">
    <property type="entry name" value="P-loop containing nucleoside triphosphate hydrolases"/>
    <property type="match status" value="1"/>
</dbReference>
<organism evidence="10 11">
    <name type="scientific">Niallia taxi</name>
    <dbReference type="NCBI Taxonomy" id="2499688"/>
    <lineage>
        <taxon>Bacteria</taxon>
        <taxon>Bacillati</taxon>
        <taxon>Bacillota</taxon>
        <taxon>Bacilli</taxon>
        <taxon>Bacillales</taxon>
        <taxon>Bacillaceae</taxon>
        <taxon>Niallia</taxon>
    </lineage>
</organism>
<dbReference type="GO" id="GO:0005524">
    <property type="term" value="F:ATP binding"/>
    <property type="evidence" value="ECO:0007669"/>
    <property type="project" value="UniProtKB-KW"/>
</dbReference>
<evidence type="ECO:0000256" key="5">
    <source>
        <dbReference type="ARBA" id="ARBA00022989"/>
    </source>
</evidence>
<dbReference type="AlphaFoldDB" id="A0A3S2TSG1"/>
<dbReference type="InterPro" id="IPR017871">
    <property type="entry name" value="ABC_transporter-like_CS"/>
</dbReference>
<dbReference type="Pfam" id="PF00664">
    <property type="entry name" value="ABC_membrane"/>
    <property type="match status" value="1"/>
</dbReference>
<dbReference type="CDD" id="cd18584">
    <property type="entry name" value="ABC_6TM_AarD_CydD"/>
    <property type="match status" value="1"/>
</dbReference>
<dbReference type="PROSITE" id="PS50893">
    <property type="entry name" value="ABC_TRANSPORTER_2"/>
    <property type="match status" value="1"/>
</dbReference>
<feature type="transmembrane region" description="Helical" evidence="7">
    <location>
        <begin position="131"/>
        <end position="151"/>
    </location>
</feature>
<dbReference type="GO" id="GO:0042883">
    <property type="term" value="P:cysteine transport"/>
    <property type="evidence" value="ECO:0007669"/>
    <property type="project" value="InterPro"/>
</dbReference>
<evidence type="ECO:0000313" key="11">
    <source>
        <dbReference type="Proteomes" id="UP000288024"/>
    </source>
</evidence>
<keyword evidence="11" id="KW-1185">Reference proteome</keyword>
<comment type="subcellular location">
    <subcellularLocation>
        <location evidence="1">Cell membrane</location>
        <topology evidence="1">Multi-pass membrane protein</topology>
    </subcellularLocation>
</comment>
<keyword evidence="5 7" id="KW-1133">Transmembrane helix</keyword>
<dbReference type="InterPro" id="IPR003593">
    <property type="entry name" value="AAA+_ATPase"/>
</dbReference>
<dbReference type="InterPro" id="IPR039421">
    <property type="entry name" value="Type_1_exporter"/>
</dbReference>
<dbReference type="Pfam" id="PF00005">
    <property type="entry name" value="ABC_tran"/>
    <property type="match status" value="1"/>
</dbReference>
<dbReference type="InterPro" id="IPR011527">
    <property type="entry name" value="ABC1_TM_dom"/>
</dbReference>
<keyword evidence="4" id="KW-0067">ATP-binding</keyword>
<evidence type="ECO:0000256" key="4">
    <source>
        <dbReference type="ARBA" id="ARBA00022840"/>
    </source>
</evidence>
<dbReference type="InterPro" id="IPR036640">
    <property type="entry name" value="ABC1_TM_sf"/>
</dbReference>
<dbReference type="GO" id="GO:0016887">
    <property type="term" value="F:ATP hydrolysis activity"/>
    <property type="evidence" value="ECO:0007669"/>
    <property type="project" value="InterPro"/>
</dbReference>
<evidence type="ECO:0000256" key="6">
    <source>
        <dbReference type="ARBA" id="ARBA00023136"/>
    </source>
</evidence>
<dbReference type="PANTHER" id="PTHR24221">
    <property type="entry name" value="ATP-BINDING CASSETTE SUB-FAMILY B"/>
    <property type="match status" value="1"/>
</dbReference>